<keyword evidence="2" id="KW-1185">Reference proteome</keyword>
<evidence type="ECO:0000313" key="2">
    <source>
        <dbReference type="Proteomes" id="UP000475928"/>
    </source>
</evidence>
<reference evidence="1 2" key="1">
    <citation type="submission" date="2020-02" db="EMBL/GenBank/DDBJ databases">
        <title>Draft genome sequence of Lactococcus sp. Hs20B0-1.</title>
        <authorList>
            <person name="Noda S."/>
            <person name="Yuki M."/>
            <person name="Ohkuma M."/>
        </authorList>
    </citation>
    <scope>NUCLEOTIDE SEQUENCE [LARGE SCALE GENOMIC DNA]</scope>
    <source>
        <strain evidence="1 2">Hs20B0-1</strain>
    </source>
</reference>
<accession>A0A6A0B806</accession>
<evidence type="ECO:0000313" key="1">
    <source>
        <dbReference type="EMBL" id="GFH40793.1"/>
    </source>
</evidence>
<comment type="caution">
    <text evidence="1">The sequence shown here is derived from an EMBL/GenBank/DDBJ whole genome shotgun (WGS) entry which is preliminary data.</text>
</comment>
<dbReference type="EMBL" id="BLLH01000006">
    <property type="protein sequence ID" value="GFH40793.1"/>
    <property type="molecule type" value="Genomic_DNA"/>
</dbReference>
<organism evidence="1 2">
    <name type="scientific">Pseudolactococcus insecticola</name>
    <dbReference type="NCBI Taxonomy" id="2709158"/>
    <lineage>
        <taxon>Bacteria</taxon>
        <taxon>Bacillati</taxon>
        <taxon>Bacillota</taxon>
        <taxon>Bacilli</taxon>
        <taxon>Lactobacillales</taxon>
        <taxon>Streptococcaceae</taxon>
        <taxon>Pseudolactococcus</taxon>
    </lineage>
</organism>
<gene>
    <name evidence="1" type="ORF">Hs20B_11910</name>
</gene>
<proteinExistence type="predicted"/>
<sequence>MDINNFPDILVDKKYLIEHYLPSLKIKTLEKYMTEIRKNNEFKNILVSPSSRMTLINVKGFFGYLKYRETEKFK</sequence>
<protein>
    <recommendedName>
        <fullName evidence="3">Excisionase</fullName>
    </recommendedName>
</protein>
<evidence type="ECO:0008006" key="3">
    <source>
        <dbReference type="Google" id="ProtNLM"/>
    </source>
</evidence>
<dbReference type="AlphaFoldDB" id="A0A6A0B806"/>
<dbReference type="Proteomes" id="UP000475928">
    <property type="component" value="Unassembled WGS sequence"/>
</dbReference>
<name>A0A6A0B806_9LACT</name>
<dbReference type="RefSeq" id="WP_228407515.1">
    <property type="nucleotide sequence ID" value="NZ_BLLH01000006.1"/>
</dbReference>